<organism evidence="8 9">
    <name type="scientific">Gonapodya prolifera (strain JEL478)</name>
    <name type="common">Monoblepharis prolifera</name>
    <dbReference type="NCBI Taxonomy" id="1344416"/>
    <lineage>
        <taxon>Eukaryota</taxon>
        <taxon>Fungi</taxon>
        <taxon>Fungi incertae sedis</taxon>
        <taxon>Chytridiomycota</taxon>
        <taxon>Chytridiomycota incertae sedis</taxon>
        <taxon>Monoblepharidomycetes</taxon>
        <taxon>Monoblepharidales</taxon>
        <taxon>Gonapodyaceae</taxon>
        <taxon>Gonapodya</taxon>
    </lineage>
</organism>
<keyword evidence="3 5" id="KW-0863">Zinc-finger</keyword>
<feature type="domain" description="C3H1-type" evidence="7">
    <location>
        <begin position="247"/>
        <end position="274"/>
    </location>
</feature>
<feature type="domain" description="C3H1-type" evidence="7">
    <location>
        <begin position="289"/>
        <end position="316"/>
    </location>
</feature>
<feature type="zinc finger region" description="C3H1-type" evidence="5">
    <location>
        <begin position="319"/>
        <end position="341"/>
    </location>
</feature>
<dbReference type="STRING" id="1344416.A0A139AW53"/>
<dbReference type="AlphaFoldDB" id="A0A139AW53"/>
<keyword evidence="1 5" id="KW-0479">Metal-binding</keyword>
<dbReference type="EMBL" id="KQ965734">
    <property type="protein sequence ID" value="KXS20705.1"/>
    <property type="molecule type" value="Genomic_DNA"/>
</dbReference>
<feature type="compositionally biased region" description="Low complexity" evidence="6">
    <location>
        <begin position="585"/>
        <end position="597"/>
    </location>
</feature>
<evidence type="ECO:0000256" key="2">
    <source>
        <dbReference type="ARBA" id="ARBA00022737"/>
    </source>
</evidence>
<evidence type="ECO:0000256" key="5">
    <source>
        <dbReference type="PROSITE-ProRule" id="PRU00723"/>
    </source>
</evidence>
<keyword evidence="4 5" id="KW-0862">Zinc</keyword>
<feature type="region of interest" description="Disordered" evidence="6">
    <location>
        <begin position="1"/>
        <end position="28"/>
    </location>
</feature>
<dbReference type="Proteomes" id="UP000070544">
    <property type="component" value="Unassembled WGS sequence"/>
</dbReference>
<name>A0A139AW53_GONPJ</name>
<proteinExistence type="predicted"/>
<feature type="compositionally biased region" description="Low complexity" evidence="6">
    <location>
        <begin position="481"/>
        <end position="550"/>
    </location>
</feature>
<dbReference type="OMA" id="RYEWEES"/>
<feature type="zinc finger region" description="C3H1-type" evidence="5">
    <location>
        <begin position="289"/>
        <end position="316"/>
    </location>
</feature>
<dbReference type="Pfam" id="PF16131">
    <property type="entry name" value="Torus"/>
    <property type="match status" value="1"/>
</dbReference>
<feature type="compositionally biased region" description="Basic and acidic residues" evidence="6">
    <location>
        <begin position="602"/>
        <end position="614"/>
    </location>
</feature>
<dbReference type="Gene3D" id="3.30.1370.210">
    <property type="match status" value="2"/>
</dbReference>
<reference evidence="8 9" key="1">
    <citation type="journal article" date="2015" name="Genome Biol. Evol.">
        <title>Phylogenomic analyses indicate that early fungi evolved digesting cell walls of algal ancestors of land plants.</title>
        <authorList>
            <person name="Chang Y."/>
            <person name="Wang S."/>
            <person name="Sekimoto S."/>
            <person name="Aerts A.L."/>
            <person name="Choi C."/>
            <person name="Clum A."/>
            <person name="LaButti K.M."/>
            <person name="Lindquist E.A."/>
            <person name="Yee Ngan C."/>
            <person name="Ohm R.A."/>
            <person name="Salamov A.A."/>
            <person name="Grigoriev I.V."/>
            <person name="Spatafora J.W."/>
            <person name="Berbee M.L."/>
        </authorList>
    </citation>
    <scope>NUCLEOTIDE SEQUENCE [LARGE SCALE GENOMIC DNA]</scope>
    <source>
        <strain evidence="8 9">JEL478</strain>
    </source>
</reference>
<feature type="compositionally biased region" description="Basic and acidic residues" evidence="6">
    <location>
        <begin position="640"/>
        <end position="653"/>
    </location>
</feature>
<dbReference type="GO" id="GO:0045892">
    <property type="term" value="P:negative regulation of DNA-templated transcription"/>
    <property type="evidence" value="ECO:0007669"/>
    <property type="project" value="InterPro"/>
</dbReference>
<dbReference type="Pfam" id="PF14608">
    <property type="entry name" value="zf-CCCH_2"/>
    <property type="match status" value="2"/>
</dbReference>
<dbReference type="GO" id="GO:0005634">
    <property type="term" value="C:nucleus"/>
    <property type="evidence" value="ECO:0007669"/>
    <property type="project" value="TreeGrafter"/>
</dbReference>
<feature type="domain" description="C3H1-type" evidence="7">
    <location>
        <begin position="356"/>
        <end position="387"/>
    </location>
</feature>
<feature type="compositionally biased region" description="Polar residues" evidence="6">
    <location>
        <begin position="106"/>
        <end position="130"/>
    </location>
</feature>
<dbReference type="InterPro" id="IPR000571">
    <property type="entry name" value="Znf_CCCH"/>
</dbReference>
<dbReference type="PROSITE" id="PS50103">
    <property type="entry name" value="ZF_C3H1"/>
    <property type="match status" value="4"/>
</dbReference>
<evidence type="ECO:0000256" key="3">
    <source>
        <dbReference type="ARBA" id="ARBA00022771"/>
    </source>
</evidence>
<evidence type="ECO:0000256" key="4">
    <source>
        <dbReference type="ARBA" id="ARBA00022833"/>
    </source>
</evidence>
<dbReference type="SMART" id="SM00356">
    <property type="entry name" value="ZnF_C3H1"/>
    <property type="match status" value="4"/>
</dbReference>
<dbReference type="InterPro" id="IPR045124">
    <property type="entry name" value="Su(sable)-like"/>
</dbReference>
<evidence type="ECO:0000313" key="8">
    <source>
        <dbReference type="EMBL" id="KXS20705.1"/>
    </source>
</evidence>
<feature type="compositionally biased region" description="Low complexity" evidence="6">
    <location>
        <begin position="17"/>
        <end position="28"/>
    </location>
</feature>
<sequence>MNELEAGEVVETDISATHSMHTGTTQTETTLHTLEPKSLNSHDSNGTTFEPAGSDFNADAFLNNILASAKTIEHPNSSTTANSINEGNGNPFKEPAPNGTRDKTIQKSAQTGASGNGNNASSQHSTTGKRGQSAAASSKKVKVEAASLASTTSDPVIKADPDAVPDDSTANGSGSGRNRQRSSGKSGRTQQLPQDQQFQQIHGQKQSTGAAGVSPARSGGERKQQRERERDKDRDRTNSGNGNGNGSTAKQICQYFAKGSCAKGPQCPYIHDSAAVDELRKKQEREEKDKLAGSCKYFRSGKCDKGANCPYSHDLSREPCKFYHWFNKCSNPKCRYSHDPLTEEERRTAEIQMMKTLKTQPCKFFHLWNSCKFSADPDKCPFSHDPLTEETRAKLRADDLEERQKEQALKEDKIRDRHWKRDGARGRDGPRSPKRERERSGTRTRSPSREKDRDREREKDRDRDGWPPSKRSRRTSPSPPYRGSRPGSPIVKSRPGSPHRGSRPGSPFRGSRPGSPYRSSRPPSPYSFSRSRPGSPYGGPRSRPMSPVGRSRSRSRSWDRNRRFFLDEGRYRDDMNRSRRPSRSPPGRSRSRSPGGPRRLGGRYEWEESLRGGRSEPLSRGGSGPHSRRNSGKGSIHPSPNRDHGRDWDRGPGGDRGAQNGDRTAIFVKERGESAPNSLTNSPTHLDPQRQTRNVSPNPSQQPQNLFMAPSNMMPHQPFMAFIPGPNGAMSAVPVTILGPGMTLPGQAGQSNQNPQGATVATFAPGVNAQFGQGGAMQFPQGFVLAPGMGLPMAGGFPGLPGGQTPSIPSTFAMMAPISGAGPVPLEVNGQTQ</sequence>
<dbReference type="SUPFAM" id="SSF90229">
    <property type="entry name" value="CCCH zinc finger"/>
    <property type="match status" value="4"/>
</dbReference>
<feature type="zinc finger region" description="C3H1-type" evidence="5">
    <location>
        <begin position="356"/>
        <end position="387"/>
    </location>
</feature>
<protein>
    <recommendedName>
        <fullName evidence="7">C3H1-type domain-containing protein</fullName>
    </recommendedName>
</protein>
<feature type="compositionally biased region" description="Basic and acidic residues" evidence="6">
    <location>
        <begin position="556"/>
        <end position="577"/>
    </location>
</feature>
<keyword evidence="9" id="KW-1185">Reference proteome</keyword>
<feature type="compositionally biased region" description="Polar residues" evidence="6">
    <location>
        <begin position="74"/>
        <end position="88"/>
    </location>
</feature>
<evidence type="ECO:0000256" key="1">
    <source>
        <dbReference type="ARBA" id="ARBA00022723"/>
    </source>
</evidence>
<feature type="region of interest" description="Disordered" evidence="6">
    <location>
        <begin position="395"/>
        <end position="708"/>
    </location>
</feature>
<evidence type="ECO:0000259" key="7">
    <source>
        <dbReference type="PROSITE" id="PS50103"/>
    </source>
</evidence>
<feature type="domain" description="C3H1-type" evidence="7">
    <location>
        <begin position="319"/>
        <end position="341"/>
    </location>
</feature>
<feature type="compositionally biased region" description="Acidic residues" evidence="6">
    <location>
        <begin position="1"/>
        <end position="11"/>
    </location>
</feature>
<dbReference type="GO" id="GO:0008270">
    <property type="term" value="F:zinc ion binding"/>
    <property type="evidence" value="ECO:0007669"/>
    <property type="project" value="UniProtKB-KW"/>
</dbReference>
<dbReference type="PANTHER" id="PTHR13119:SF12">
    <property type="entry name" value="PROTEIN SUPPRESSOR OF SABLE"/>
    <property type="match status" value="1"/>
</dbReference>
<feature type="compositionally biased region" description="Basic and acidic residues" evidence="6">
    <location>
        <begin position="395"/>
        <end position="465"/>
    </location>
</feature>
<evidence type="ECO:0000256" key="6">
    <source>
        <dbReference type="SAM" id="MobiDB-lite"/>
    </source>
</evidence>
<gene>
    <name evidence="8" type="ORF">M427DRAFT_130937</name>
</gene>
<feature type="compositionally biased region" description="Basic and acidic residues" evidence="6">
    <location>
        <begin position="219"/>
        <end position="237"/>
    </location>
</feature>
<feature type="compositionally biased region" description="Low complexity" evidence="6">
    <location>
        <begin position="133"/>
        <end position="150"/>
    </location>
</feature>
<dbReference type="OrthoDB" id="411372at2759"/>
<feature type="compositionally biased region" description="Low complexity" evidence="6">
    <location>
        <begin position="181"/>
        <end position="200"/>
    </location>
</feature>
<dbReference type="GO" id="GO:0003723">
    <property type="term" value="F:RNA binding"/>
    <property type="evidence" value="ECO:0007669"/>
    <property type="project" value="InterPro"/>
</dbReference>
<evidence type="ECO:0000313" key="9">
    <source>
        <dbReference type="Proteomes" id="UP000070544"/>
    </source>
</evidence>
<keyword evidence="2" id="KW-0677">Repeat</keyword>
<dbReference type="PANTHER" id="PTHR13119">
    <property type="entry name" value="ZINC FINGER CCCH DOMAIN-CONTAINING PROTEI"/>
    <property type="match status" value="1"/>
</dbReference>
<feature type="region of interest" description="Disordered" evidence="6">
    <location>
        <begin position="73"/>
        <end position="249"/>
    </location>
</feature>
<accession>A0A139AW53</accession>
<dbReference type="InterPro" id="IPR032297">
    <property type="entry name" value="Torus"/>
</dbReference>
<dbReference type="InterPro" id="IPR036855">
    <property type="entry name" value="Znf_CCCH_sf"/>
</dbReference>
<feature type="zinc finger region" description="C3H1-type" evidence="5">
    <location>
        <begin position="247"/>
        <end position="274"/>
    </location>
</feature>
<feature type="compositionally biased region" description="Polar residues" evidence="6">
    <location>
        <begin position="675"/>
        <end position="705"/>
    </location>
</feature>